<protein>
    <submittedName>
        <fullName evidence="2">DUF2807 domain-containing protein</fullName>
    </submittedName>
</protein>
<dbReference type="Pfam" id="PF10988">
    <property type="entry name" value="DUF2807"/>
    <property type="match status" value="1"/>
</dbReference>
<dbReference type="InterPro" id="IPR021255">
    <property type="entry name" value="DUF2807"/>
</dbReference>
<sequence length="187" mass="20340">MESREFFVSHFSEINANSGMKFFIKKSDKQKIVVNSNALGLIVVSSENGVLKVKYDNNSSLQNVKTEVTVYTNDFKKLDASSAGKILISDDFKLDILVLNLNSAGQISGNIFADKLNIVSTSASGIDANVQAKNIDVEATSASKVKLSGTTNKVNVEATSTAKVYLENLKYQNLNQEVTSLAKVYTK</sequence>
<evidence type="ECO:0000313" key="2">
    <source>
        <dbReference type="EMBL" id="MCW4452750.1"/>
    </source>
</evidence>
<dbReference type="Proteomes" id="UP001209107">
    <property type="component" value="Unassembled WGS sequence"/>
</dbReference>
<reference evidence="2 3" key="1">
    <citation type="submission" date="2022-10" db="EMBL/GenBank/DDBJ databases">
        <title>Kaistella sp. BT-6-1-3.</title>
        <authorList>
            <person name="Ai J."/>
            <person name="Deng Z."/>
        </authorList>
    </citation>
    <scope>NUCLEOTIDE SEQUENCE [LARGE SCALE GENOMIC DNA]</scope>
    <source>
        <strain evidence="2 3">BT6-1-3</strain>
    </source>
</reference>
<name>A0ABT3JQL9_9FLAO</name>
<comment type="caution">
    <text evidence="2">The sequence shown here is derived from an EMBL/GenBank/DDBJ whole genome shotgun (WGS) entry which is preliminary data.</text>
</comment>
<keyword evidence="3" id="KW-1185">Reference proteome</keyword>
<dbReference type="RefSeq" id="WP_265144845.1">
    <property type="nucleotide sequence ID" value="NZ_JAPCHZ010000005.1"/>
</dbReference>
<evidence type="ECO:0000259" key="1">
    <source>
        <dbReference type="Pfam" id="PF10988"/>
    </source>
</evidence>
<proteinExistence type="predicted"/>
<dbReference type="Gene3D" id="2.160.20.120">
    <property type="match status" value="1"/>
</dbReference>
<organism evidence="2 3">
    <name type="scientific">Kaistella yananensis</name>
    <dbReference type="NCBI Taxonomy" id="2989820"/>
    <lineage>
        <taxon>Bacteria</taxon>
        <taxon>Pseudomonadati</taxon>
        <taxon>Bacteroidota</taxon>
        <taxon>Flavobacteriia</taxon>
        <taxon>Flavobacteriales</taxon>
        <taxon>Weeksellaceae</taxon>
        <taxon>Chryseobacterium group</taxon>
        <taxon>Kaistella</taxon>
    </lineage>
</organism>
<gene>
    <name evidence="2" type="ORF">OK344_11085</name>
</gene>
<feature type="domain" description="Putative auto-transporter adhesin head GIN" evidence="1">
    <location>
        <begin position="10"/>
        <end position="184"/>
    </location>
</feature>
<accession>A0ABT3JQL9</accession>
<dbReference type="EMBL" id="JAPCHZ010000005">
    <property type="protein sequence ID" value="MCW4452750.1"/>
    <property type="molecule type" value="Genomic_DNA"/>
</dbReference>
<evidence type="ECO:0000313" key="3">
    <source>
        <dbReference type="Proteomes" id="UP001209107"/>
    </source>
</evidence>